<name>W2SWJ6_NECAM</name>
<evidence type="ECO:0000313" key="1">
    <source>
        <dbReference type="EMBL" id="ETN73873.1"/>
    </source>
</evidence>
<keyword evidence="2" id="KW-1185">Reference proteome</keyword>
<dbReference type="KEGG" id="nai:NECAME_13382"/>
<dbReference type="OrthoDB" id="46583at2759"/>
<reference evidence="2" key="1">
    <citation type="journal article" date="2014" name="Nat. Genet.">
        <title>Genome of the human hookworm Necator americanus.</title>
        <authorList>
            <person name="Tang Y.T."/>
            <person name="Gao X."/>
            <person name="Rosa B.A."/>
            <person name="Abubucker S."/>
            <person name="Hallsworth-Pepin K."/>
            <person name="Martin J."/>
            <person name="Tyagi R."/>
            <person name="Heizer E."/>
            <person name="Zhang X."/>
            <person name="Bhonagiri-Palsikar V."/>
            <person name="Minx P."/>
            <person name="Warren W.C."/>
            <person name="Wang Q."/>
            <person name="Zhan B."/>
            <person name="Hotez P.J."/>
            <person name="Sternberg P.W."/>
            <person name="Dougall A."/>
            <person name="Gaze S.T."/>
            <person name="Mulvenna J."/>
            <person name="Sotillo J."/>
            <person name="Ranganathan S."/>
            <person name="Rabelo E.M."/>
            <person name="Wilson R.K."/>
            <person name="Felgner P.L."/>
            <person name="Bethony J."/>
            <person name="Hawdon J.M."/>
            <person name="Gasser R.B."/>
            <person name="Loukas A."/>
            <person name="Mitreva M."/>
        </authorList>
    </citation>
    <scope>NUCLEOTIDE SEQUENCE [LARGE SCALE GENOMIC DNA]</scope>
</reference>
<organism evidence="1 2">
    <name type="scientific">Necator americanus</name>
    <name type="common">Human hookworm</name>
    <dbReference type="NCBI Taxonomy" id="51031"/>
    <lineage>
        <taxon>Eukaryota</taxon>
        <taxon>Metazoa</taxon>
        <taxon>Ecdysozoa</taxon>
        <taxon>Nematoda</taxon>
        <taxon>Chromadorea</taxon>
        <taxon>Rhabditida</taxon>
        <taxon>Rhabditina</taxon>
        <taxon>Rhabditomorpha</taxon>
        <taxon>Strongyloidea</taxon>
        <taxon>Ancylostomatidae</taxon>
        <taxon>Bunostominae</taxon>
        <taxon>Necator</taxon>
    </lineage>
</organism>
<dbReference type="AlphaFoldDB" id="W2SWJ6"/>
<dbReference type="EMBL" id="KI660408">
    <property type="protein sequence ID" value="ETN73873.1"/>
    <property type="molecule type" value="Genomic_DNA"/>
</dbReference>
<protein>
    <submittedName>
        <fullName evidence="1">Uncharacterized protein</fullName>
    </submittedName>
</protein>
<evidence type="ECO:0000313" key="2">
    <source>
        <dbReference type="Proteomes" id="UP000053676"/>
    </source>
</evidence>
<sequence>MPSFTQFLCGSCYKEFNFDKSGRKLFYFKAAPYYDRRSRRAGLHSGDKIYRYCLNVFIEKP</sequence>
<accession>W2SWJ6</accession>
<gene>
    <name evidence="1" type="ORF">NECAME_13382</name>
</gene>
<dbReference type="STRING" id="51031.W2SWJ6"/>
<dbReference type="Proteomes" id="UP000053676">
    <property type="component" value="Unassembled WGS sequence"/>
</dbReference>
<proteinExistence type="predicted"/>